<evidence type="ECO:0000313" key="3">
    <source>
        <dbReference type="Proteomes" id="UP000215355"/>
    </source>
</evidence>
<evidence type="ECO:0008006" key="4">
    <source>
        <dbReference type="Google" id="ProtNLM"/>
    </source>
</evidence>
<feature type="signal peptide" evidence="1">
    <location>
        <begin position="1"/>
        <end position="25"/>
    </location>
</feature>
<protein>
    <recommendedName>
        <fullName evidence="4">Outer membrane protein beta-barrel domain-containing protein</fullName>
    </recommendedName>
</protein>
<name>A0AAJ5BZ57_9SPHI</name>
<gene>
    <name evidence="2" type="ORF">SAMEA4412673_00858</name>
</gene>
<feature type="chain" id="PRO_5042554709" description="Outer membrane protein beta-barrel domain-containing protein" evidence="1">
    <location>
        <begin position="26"/>
        <end position="174"/>
    </location>
</feature>
<dbReference type="KEGG" id="smiz:4412673_00858"/>
<accession>A0AAJ5BZ57</accession>
<dbReference type="EMBL" id="LT906468">
    <property type="protein sequence ID" value="SNV43789.1"/>
    <property type="molecule type" value="Genomic_DNA"/>
</dbReference>
<keyword evidence="1" id="KW-0732">Signal</keyword>
<evidence type="ECO:0000256" key="1">
    <source>
        <dbReference type="SAM" id="SignalP"/>
    </source>
</evidence>
<dbReference type="Gene3D" id="2.40.160.20">
    <property type="match status" value="1"/>
</dbReference>
<organism evidence="2 3">
    <name type="scientific">Sphingobacterium mizutaii</name>
    <dbReference type="NCBI Taxonomy" id="1010"/>
    <lineage>
        <taxon>Bacteria</taxon>
        <taxon>Pseudomonadati</taxon>
        <taxon>Bacteroidota</taxon>
        <taxon>Sphingobacteriia</taxon>
        <taxon>Sphingobacteriales</taxon>
        <taxon>Sphingobacteriaceae</taxon>
        <taxon>Sphingobacterium</taxon>
    </lineage>
</organism>
<reference evidence="2 3" key="1">
    <citation type="submission" date="2017-06" db="EMBL/GenBank/DDBJ databases">
        <authorList>
            <consortium name="Pathogen Informatics"/>
        </authorList>
    </citation>
    <scope>NUCLEOTIDE SEQUENCE [LARGE SCALE GENOMIC DNA]</scope>
    <source>
        <strain evidence="2 3">NCTC12149</strain>
    </source>
</reference>
<sequence length="174" mass="19766">MTNIYAMKRLLWIFCAFVFPIALHAQEHDWAFGIYSDLKLDDAAYDASFGVQGKYDFTNRSAVQAQIHGRGDLLAVGADYVVSIFNKEKSNFNIFLGAGLGQEFFTYENAVGAEGDEPMPRKENFTKANGQVGISYYFPSVALSLYTGYKVKYQFKDEVTEPNYVMLGLRYHIW</sequence>
<dbReference type="InterPro" id="IPR011250">
    <property type="entry name" value="OMP/PagP_B-barrel"/>
</dbReference>
<dbReference type="SUPFAM" id="SSF56925">
    <property type="entry name" value="OMPA-like"/>
    <property type="match status" value="1"/>
</dbReference>
<dbReference type="Proteomes" id="UP000215355">
    <property type="component" value="Chromosome 1"/>
</dbReference>
<proteinExistence type="predicted"/>
<evidence type="ECO:0000313" key="2">
    <source>
        <dbReference type="EMBL" id="SNV43789.1"/>
    </source>
</evidence>
<dbReference type="AlphaFoldDB" id="A0AAJ5BZ57"/>